<evidence type="ECO:0000259" key="1">
    <source>
        <dbReference type="Pfam" id="PF00501"/>
    </source>
</evidence>
<name>A0A4R9G4X5_9LEPT</name>
<dbReference type="InterPro" id="IPR020845">
    <property type="entry name" value="AMP-binding_CS"/>
</dbReference>
<dbReference type="Gene3D" id="3.40.50.12780">
    <property type="entry name" value="N-terminal domain of ligase-like"/>
    <property type="match status" value="1"/>
</dbReference>
<dbReference type="InterPro" id="IPR000873">
    <property type="entry name" value="AMP-dep_synth/lig_dom"/>
</dbReference>
<dbReference type="OrthoDB" id="9787658at2"/>
<comment type="caution">
    <text evidence="3">The sequence shown here is derived from an EMBL/GenBank/DDBJ whole genome shotgun (WGS) entry which is preliminary data.</text>
</comment>
<gene>
    <name evidence="3" type="ORF">EHO60_15340</name>
</gene>
<keyword evidence="4" id="KW-1185">Reference proteome</keyword>
<dbReference type="PANTHER" id="PTHR43201">
    <property type="entry name" value="ACYL-COA SYNTHETASE"/>
    <property type="match status" value="1"/>
</dbReference>
<dbReference type="Pfam" id="PF00501">
    <property type="entry name" value="AMP-binding"/>
    <property type="match status" value="1"/>
</dbReference>
<reference evidence="3" key="1">
    <citation type="journal article" date="2019" name="PLoS Negl. Trop. Dis.">
        <title>Revisiting the worldwide diversity of Leptospira species in the environment.</title>
        <authorList>
            <person name="Vincent A.T."/>
            <person name="Schiettekatte O."/>
            <person name="Bourhy P."/>
            <person name="Veyrier F.J."/>
            <person name="Picardeau M."/>
        </authorList>
    </citation>
    <scope>NUCLEOTIDE SEQUENCE [LARGE SCALE GENOMIC DNA]</scope>
    <source>
        <strain evidence="3">SSW15</strain>
    </source>
</reference>
<dbReference type="InterPro" id="IPR045851">
    <property type="entry name" value="AMP-bd_C_sf"/>
</dbReference>
<dbReference type="AlphaFoldDB" id="A0A4R9G4X5"/>
<evidence type="ECO:0000259" key="2">
    <source>
        <dbReference type="Pfam" id="PF13193"/>
    </source>
</evidence>
<dbReference type="Pfam" id="PF13193">
    <property type="entry name" value="AMP-binding_C"/>
    <property type="match status" value="1"/>
</dbReference>
<dbReference type="InterPro" id="IPR042099">
    <property type="entry name" value="ANL_N_sf"/>
</dbReference>
<dbReference type="GO" id="GO:0031956">
    <property type="term" value="F:medium-chain fatty acid-CoA ligase activity"/>
    <property type="evidence" value="ECO:0007669"/>
    <property type="project" value="TreeGrafter"/>
</dbReference>
<dbReference type="InterPro" id="IPR025110">
    <property type="entry name" value="AMP-bd_C"/>
</dbReference>
<organism evidence="3 4">
    <name type="scientific">Leptospira fletcheri</name>
    <dbReference type="NCBI Taxonomy" id="2484981"/>
    <lineage>
        <taxon>Bacteria</taxon>
        <taxon>Pseudomonadati</taxon>
        <taxon>Spirochaetota</taxon>
        <taxon>Spirochaetia</taxon>
        <taxon>Leptospirales</taxon>
        <taxon>Leptospiraceae</taxon>
        <taxon>Leptospira</taxon>
    </lineage>
</organism>
<dbReference type="CDD" id="cd04433">
    <property type="entry name" value="AFD_class_I"/>
    <property type="match status" value="1"/>
</dbReference>
<evidence type="ECO:0000313" key="3">
    <source>
        <dbReference type="EMBL" id="TGK06411.1"/>
    </source>
</evidence>
<dbReference type="SUPFAM" id="SSF56801">
    <property type="entry name" value="Acetyl-CoA synthetase-like"/>
    <property type="match status" value="1"/>
</dbReference>
<feature type="domain" description="AMP-binding enzyme C-terminal" evidence="2">
    <location>
        <begin position="410"/>
        <end position="486"/>
    </location>
</feature>
<accession>A0A4R9G4X5</accession>
<proteinExistence type="predicted"/>
<evidence type="ECO:0000313" key="4">
    <source>
        <dbReference type="Proteomes" id="UP000298458"/>
    </source>
</evidence>
<dbReference type="Gene3D" id="3.30.300.30">
    <property type="match status" value="1"/>
</dbReference>
<feature type="domain" description="AMP-dependent synthetase/ligase" evidence="1">
    <location>
        <begin position="5"/>
        <end position="356"/>
    </location>
</feature>
<dbReference type="Proteomes" id="UP000298458">
    <property type="component" value="Unassembled WGS sequence"/>
</dbReference>
<dbReference type="RefSeq" id="WP_135769092.1">
    <property type="nucleotide sequence ID" value="NZ_RQET01000013.1"/>
</dbReference>
<dbReference type="GO" id="GO:0006631">
    <property type="term" value="P:fatty acid metabolic process"/>
    <property type="evidence" value="ECO:0007669"/>
    <property type="project" value="TreeGrafter"/>
</dbReference>
<dbReference type="PROSITE" id="PS00455">
    <property type="entry name" value="AMP_BINDING"/>
    <property type="match status" value="1"/>
</dbReference>
<protein>
    <submittedName>
        <fullName evidence="3">Long-chain fatty acid--CoA ligase</fullName>
    </submittedName>
</protein>
<dbReference type="PANTHER" id="PTHR43201:SF32">
    <property type="entry name" value="2-SUCCINYLBENZOATE--COA LIGASE, CHLOROPLASTIC_PEROXISOMAL"/>
    <property type="match status" value="1"/>
</dbReference>
<dbReference type="EMBL" id="RQET01000013">
    <property type="protein sequence ID" value="TGK06411.1"/>
    <property type="molecule type" value="Genomic_DNA"/>
</dbReference>
<sequence length="498" mass="54824">MLSRFEQILERYPDKIAVSNEFGAMTFSRLNEEADRLVPFLSSVNRPVVMPALPGGPELTLLQLAVWKAGGVLAPIPEKCTEREARIFSEQIRPDLVAVHSLSEQKEVLKGTGSETPILSFRIQEESSSDRLVLSASKIEYSKYLNKLSVSLPEEVRLIQFSSGSTGRPKAILLSERNLLSNLDANLEHLSQFAGKDAFCSVPQYHAMGAAVLQELLWVGCGVHFSNRFMPGEHLARMRKFGCTSIATTPNYMKLLLDIGGLNRERFLPLESFTIGTAALDGKLMRRILEVYPESKIYCRYGLSESVGALTRLEVHSGDTYVPGSVGVPVSGVEFSSDLRGQKETEIVVRSGCVAMGQLSDSGECFAITDDRGFLHTGDTGFLDANGNLRILGRKNSFLKVNGYRVSSLEIELILKSIPGVQEAVVVGVEDDQSGQSIVACIEPIPGSLLPDSAEFDRLCRSEMSSYKIPKKFVMYENLPRTSAGKPDRERIYLEVNG</sequence>
<keyword evidence="3" id="KW-0436">Ligase</keyword>